<sequence length="187" mass="21721">MENKADEARGQLSKVYTTKKRLYILSIFFFIFFVACSLSLPFQFYSYISKLIDINDRHHIFLLCNGILLFLFLNSGSTRTSQTESRHDNAVTRVYINDRPEPVVIQEVERNVISVTNVVQEETKTEQIGHQIQDPETQLVVLVDDHIGNEDEIVATVEDDEFKQKCEAFIEKVRRSMHHEALSNPHF</sequence>
<keyword evidence="2" id="KW-1185">Reference proteome</keyword>
<organism evidence="1 2">
    <name type="scientific">Arctium lappa</name>
    <name type="common">Greater burdock</name>
    <name type="synonym">Lappa major</name>
    <dbReference type="NCBI Taxonomy" id="4217"/>
    <lineage>
        <taxon>Eukaryota</taxon>
        <taxon>Viridiplantae</taxon>
        <taxon>Streptophyta</taxon>
        <taxon>Embryophyta</taxon>
        <taxon>Tracheophyta</taxon>
        <taxon>Spermatophyta</taxon>
        <taxon>Magnoliopsida</taxon>
        <taxon>eudicotyledons</taxon>
        <taxon>Gunneridae</taxon>
        <taxon>Pentapetalae</taxon>
        <taxon>asterids</taxon>
        <taxon>campanulids</taxon>
        <taxon>Asterales</taxon>
        <taxon>Asteraceae</taxon>
        <taxon>Carduoideae</taxon>
        <taxon>Cardueae</taxon>
        <taxon>Arctiinae</taxon>
        <taxon>Arctium</taxon>
    </lineage>
</organism>
<accession>A0ACB9FEM9</accession>
<dbReference type="EMBL" id="CM042047">
    <property type="protein sequence ID" value="KAI3769549.1"/>
    <property type="molecule type" value="Genomic_DNA"/>
</dbReference>
<reference evidence="1 2" key="2">
    <citation type="journal article" date="2022" name="Mol. Ecol. Resour.">
        <title>The genomes of chicory, endive, great burdock and yacon provide insights into Asteraceae paleo-polyploidization history and plant inulin production.</title>
        <authorList>
            <person name="Fan W."/>
            <person name="Wang S."/>
            <person name="Wang H."/>
            <person name="Wang A."/>
            <person name="Jiang F."/>
            <person name="Liu H."/>
            <person name="Zhao H."/>
            <person name="Xu D."/>
            <person name="Zhang Y."/>
        </authorList>
    </citation>
    <scope>NUCLEOTIDE SEQUENCE [LARGE SCALE GENOMIC DNA]</scope>
    <source>
        <strain evidence="2">cv. Niubang</strain>
    </source>
</reference>
<protein>
    <submittedName>
        <fullName evidence="1">Uncharacterized protein</fullName>
    </submittedName>
</protein>
<dbReference type="Proteomes" id="UP001055879">
    <property type="component" value="Linkage Group LG01"/>
</dbReference>
<gene>
    <name evidence="1" type="ORF">L6452_00657</name>
</gene>
<comment type="caution">
    <text evidence="1">The sequence shown here is derived from an EMBL/GenBank/DDBJ whole genome shotgun (WGS) entry which is preliminary data.</text>
</comment>
<name>A0ACB9FEM9_ARCLA</name>
<evidence type="ECO:0000313" key="1">
    <source>
        <dbReference type="EMBL" id="KAI3769549.1"/>
    </source>
</evidence>
<proteinExistence type="predicted"/>
<reference evidence="2" key="1">
    <citation type="journal article" date="2022" name="Mol. Ecol. Resour.">
        <title>The genomes of chicory, endive, great burdock and yacon provide insights into Asteraceae palaeo-polyploidization history and plant inulin production.</title>
        <authorList>
            <person name="Fan W."/>
            <person name="Wang S."/>
            <person name="Wang H."/>
            <person name="Wang A."/>
            <person name="Jiang F."/>
            <person name="Liu H."/>
            <person name="Zhao H."/>
            <person name="Xu D."/>
            <person name="Zhang Y."/>
        </authorList>
    </citation>
    <scope>NUCLEOTIDE SEQUENCE [LARGE SCALE GENOMIC DNA]</scope>
    <source>
        <strain evidence="2">cv. Niubang</strain>
    </source>
</reference>
<evidence type="ECO:0000313" key="2">
    <source>
        <dbReference type="Proteomes" id="UP001055879"/>
    </source>
</evidence>